<keyword evidence="1" id="KW-1133">Transmembrane helix</keyword>
<dbReference type="Proteomes" id="UP000197024">
    <property type="component" value="Chromosome"/>
</dbReference>
<accession>A0A1Z3M1I5</accession>
<gene>
    <name evidence="2" type="ORF">CD943_15950</name>
</gene>
<organism evidence="2 3">
    <name type="scientific">Brevundimonas diminuta</name>
    <name type="common">Pseudomonas diminuta</name>
    <dbReference type="NCBI Taxonomy" id="293"/>
    <lineage>
        <taxon>Bacteria</taxon>
        <taxon>Pseudomonadati</taxon>
        <taxon>Pseudomonadota</taxon>
        <taxon>Alphaproteobacteria</taxon>
        <taxon>Caulobacterales</taxon>
        <taxon>Caulobacteraceae</taxon>
        <taxon>Brevundimonas</taxon>
    </lineage>
</organism>
<name>A0A1Z3M1I5_BREDI</name>
<keyword evidence="1" id="KW-0812">Transmembrane</keyword>
<evidence type="ECO:0000313" key="3">
    <source>
        <dbReference type="Proteomes" id="UP000197024"/>
    </source>
</evidence>
<dbReference type="AlphaFoldDB" id="A0A1Z3M1I5"/>
<keyword evidence="1" id="KW-0472">Membrane</keyword>
<dbReference type="RefSeq" id="WP_046653937.1">
    <property type="nucleotide sequence ID" value="NZ_CP021995.1"/>
</dbReference>
<reference evidence="2 3" key="1">
    <citation type="submission" date="2017-06" db="EMBL/GenBank/DDBJ databases">
        <title>Biodegradation of gentamicin by bacterial consortia AMQD4 in synthetic medium and raw gentamicin sewage.</title>
        <authorList>
            <person name="Chang H."/>
            <person name="Feng Y."/>
            <person name="Li Z."/>
            <person name="Xue J."/>
            <person name="Cheng D."/>
        </authorList>
    </citation>
    <scope>NUCLEOTIDE SEQUENCE [LARGE SCALE GENOMIC DNA]</scope>
    <source>
        <strain evidence="2 3">BZC3</strain>
    </source>
</reference>
<dbReference type="STRING" id="293.GCA_000988015_01073"/>
<sequence>MKKRRSSKLKALGLIALVIVSPLAAAMAAFAFSNWHAGVFGGAFAVAGLTTGFLMRLPRVQAALRLLLPQPVE</sequence>
<reference evidence="2 3" key="2">
    <citation type="submission" date="2017-06" db="EMBL/GenBank/DDBJ databases">
        <authorList>
            <person name="Kim H.J."/>
            <person name="Triplett B.A."/>
        </authorList>
    </citation>
    <scope>NUCLEOTIDE SEQUENCE [LARGE SCALE GENOMIC DNA]</scope>
    <source>
        <strain evidence="2 3">BZC3</strain>
    </source>
</reference>
<evidence type="ECO:0000313" key="2">
    <source>
        <dbReference type="EMBL" id="ASD28256.1"/>
    </source>
</evidence>
<evidence type="ECO:0000256" key="1">
    <source>
        <dbReference type="SAM" id="Phobius"/>
    </source>
</evidence>
<feature type="transmembrane region" description="Helical" evidence="1">
    <location>
        <begin position="38"/>
        <end position="57"/>
    </location>
</feature>
<protein>
    <submittedName>
        <fullName evidence="2">Uncharacterized protein</fullName>
    </submittedName>
</protein>
<dbReference type="EMBL" id="CP021995">
    <property type="protein sequence ID" value="ASD28256.1"/>
    <property type="molecule type" value="Genomic_DNA"/>
</dbReference>
<proteinExistence type="predicted"/>